<dbReference type="Proteomes" id="UP000054805">
    <property type="component" value="Unassembled WGS sequence"/>
</dbReference>
<protein>
    <submittedName>
        <fullName evidence="1">Uncharacterized protein</fullName>
    </submittedName>
</protein>
<reference evidence="1 2" key="1">
    <citation type="submission" date="2015-01" db="EMBL/GenBank/DDBJ databases">
        <title>Evolution of Trichinella species and genotypes.</title>
        <authorList>
            <person name="Korhonen P.K."/>
            <person name="Edoardo P."/>
            <person name="Giuseppe L.R."/>
            <person name="Gasser R.B."/>
        </authorList>
    </citation>
    <scope>NUCLEOTIDE SEQUENCE [LARGE SCALE GENOMIC DNA]</scope>
    <source>
        <strain evidence="1">ISS588</strain>
    </source>
</reference>
<accession>A0A0V1GL58</accession>
<gene>
    <name evidence="1" type="ORF">T4B_13004</name>
</gene>
<evidence type="ECO:0000313" key="2">
    <source>
        <dbReference type="Proteomes" id="UP000054805"/>
    </source>
</evidence>
<name>A0A0V1GL58_TRIPS</name>
<comment type="caution">
    <text evidence="1">The sequence shown here is derived from an EMBL/GenBank/DDBJ whole genome shotgun (WGS) entry which is preliminary data.</text>
</comment>
<evidence type="ECO:0000313" key="1">
    <source>
        <dbReference type="EMBL" id="KRY98996.1"/>
    </source>
</evidence>
<sequence length="60" mass="7106">MTDIHHHYFSKWTITFCSSSENVSPNDGMLSIFVYKVKTAGYSYSVIRQHDDVIRKHWQL</sequence>
<feature type="non-terminal residue" evidence="1">
    <location>
        <position position="60"/>
    </location>
</feature>
<keyword evidence="2" id="KW-1185">Reference proteome</keyword>
<organism evidence="1 2">
    <name type="scientific">Trichinella pseudospiralis</name>
    <name type="common">Parasitic roundworm</name>
    <dbReference type="NCBI Taxonomy" id="6337"/>
    <lineage>
        <taxon>Eukaryota</taxon>
        <taxon>Metazoa</taxon>
        <taxon>Ecdysozoa</taxon>
        <taxon>Nematoda</taxon>
        <taxon>Enoplea</taxon>
        <taxon>Dorylaimia</taxon>
        <taxon>Trichinellida</taxon>
        <taxon>Trichinellidae</taxon>
        <taxon>Trichinella</taxon>
    </lineage>
</organism>
<dbReference type="AlphaFoldDB" id="A0A0V1GL58"/>
<proteinExistence type="predicted"/>
<dbReference type="EMBL" id="JYDS01001410">
    <property type="protein sequence ID" value="KRY98996.1"/>
    <property type="molecule type" value="Genomic_DNA"/>
</dbReference>